<feature type="transmembrane region" description="Helical" evidence="2">
    <location>
        <begin position="240"/>
        <end position="267"/>
    </location>
</feature>
<dbReference type="STRING" id="1330018.A0A167PXQ9"/>
<accession>A0A167PXQ9</accession>
<keyword evidence="2" id="KW-0812">Transmembrane</keyword>
<keyword evidence="5" id="KW-1185">Reference proteome</keyword>
<feature type="transmembrane region" description="Helical" evidence="2">
    <location>
        <begin position="83"/>
        <end position="106"/>
    </location>
</feature>
<organism evidence="4 5">
    <name type="scientific">Calocera viscosa (strain TUFC12733)</name>
    <dbReference type="NCBI Taxonomy" id="1330018"/>
    <lineage>
        <taxon>Eukaryota</taxon>
        <taxon>Fungi</taxon>
        <taxon>Dikarya</taxon>
        <taxon>Basidiomycota</taxon>
        <taxon>Agaricomycotina</taxon>
        <taxon>Dacrymycetes</taxon>
        <taxon>Dacrymycetales</taxon>
        <taxon>Dacrymycetaceae</taxon>
        <taxon>Calocera</taxon>
    </lineage>
</organism>
<evidence type="ECO:0000259" key="3">
    <source>
        <dbReference type="Pfam" id="PF20153"/>
    </source>
</evidence>
<evidence type="ECO:0000256" key="1">
    <source>
        <dbReference type="SAM" id="MobiDB-lite"/>
    </source>
</evidence>
<dbReference type="InterPro" id="IPR045338">
    <property type="entry name" value="DUF6535"/>
</dbReference>
<dbReference type="EMBL" id="KV417273">
    <property type="protein sequence ID" value="KZO99227.1"/>
    <property type="molecule type" value="Genomic_DNA"/>
</dbReference>
<feature type="non-terminal residue" evidence="4">
    <location>
        <position position="275"/>
    </location>
</feature>
<keyword evidence="2" id="KW-1133">Transmembrane helix</keyword>
<sequence>MNPSRGQQANVHSDEDPLLNHVGAQGSSHDIPQAPNVHFAEGPKFLNPQVDKSDNAEIWRTYVQEADKVDEALLKKWGDGIDIFLLFTGLFSAILSAFLVVSWSSLQPDATQTTSDALSAISHQLVLLSSGGTMNQSAAYQVTAFVPPRWAVIVNCLWFTSLFISLLTAVLSMLLKEWLSAYSDGVALVPLERVKQRQMRYDGMIRWNVPAIVSILPLAIHIAVFLFLSGLVLFAWPASIALSVLMTVLLLVGFGLYTTSAILALVVPDCPYRSP</sequence>
<name>A0A167PXQ9_CALVF</name>
<feature type="region of interest" description="Disordered" evidence="1">
    <location>
        <begin position="1"/>
        <end position="28"/>
    </location>
</feature>
<evidence type="ECO:0000313" key="5">
    <source>
        <dbReference type="Proteomes" id="UP000076738"/>
    </source>
</evidence>
<feature type="domain" description="DUF6535" evidence="3">
    <location>
        <begin position="59"/>
        <end position="236"/>
    </location>
</feature>
<feature type="compositionally biased region" description="Polar residues" evidence="1">
    <location>
        <begin position="1"/>
        <end position="11"/>
    </location>
</feature>
<proteinExistence type="predicted"/>
<feature type="transmembrane region" description="Helical" evidence="2">
    <location>
        <begin position="150"/>
        <end position="175"/>
    </location>
</feature>
<keyword evidence="2" id="KW-0472">Membrane</keyword>
<dbReference type="Proteomes" id="UP000076738">
    <property type="component" value="Unassembled WGS sequence"/>
</dbReference>
<dbReference type="AlphaFoldDB" id="A0A167PXQ9"/>
<feature type="transmembrane region" description="Helical" evidence="2">
    <location>
        <begin position="207"/>
        <end position="234"/>
    </location>
</feature>
<protein>
    <recommendedName>
        <fullName evidence="3">DUF6535 domain-containing protein</fullName>
    </recommendedName>
</protein>
<reference evidence="4 5" key="1">
    <citation type="journal article" date="2016" name="Mol. Biol. Evol.">
        <title>Comparative Genomics of Early-Diverging Mushroom-Forming Fungi Provides Insights into the Origins of Lignocellulose Decay Capabilities.</title>
        <authorList>
            <person name="Nagy L.G."/>
            <person name="Riley R."/>
            <person name="Tritt A."/>
            <person name="Adam C."/>
            <person name="Daum C."/>
            <person name="Floudas D."/>
            <person name="Sun H."/>
            <person name="Yadav J.S."/>
            <person name="Pangilinan J."/>
            <person name="Larsson K.H."/>
            <person name="Matsuura K."/>
            <person name="Barry K."/>
            <person name="Labutti K."/>
            <person name="Kuo R."/>
            <person name="Ohm R.A."/>
            <person name="Bhattacharya S.S."/>
            <person name="Shirouzu T."/>
            <person name="Yoshinaga Y."/>
            <person name="Martin F.M."/>
            <person name="Grigoriev I.V."/>
            <person name="Hibbett D.S."/>
        </authorList>
    </citation>
    <scope>NUCLEOTIDE SEQUENCE [LARGE SCALE GENOMIC DNA]</scope>
    <source>
        <strain evidence="4 5">TUFC12733</strain>
    </source>
</reference>
<dbReference type="Pfam" id="PF20153">
    <property type="entry name" value="DUF6535"/>
    <property type="match status" value="1"/>
</dbReference>
<evidence type="ECO:0000256" key="2">
    <source>
        <dbReference type="SAM" id="Phobius"/>
    </source>
</evidence>
<dbReference type="OrthoDB" id="3219854at2759"/>
<gene>
    <name evidence="4" type="ORF">CALVIDRAFT_477667</name>
</gene>
<evidence type="ECO:0000313" key="4">
    <source>
        <dbReference type="EMBL" id="KZO99227.1"/>
    </source>
</evidence>